<evidence type="ECO:0000313" key="5">
    <source>
        <dbReference type="Proteomes" id="UP000283269"/>
    </source>
</evidence>
<keyword evidence="5" id="KW-1185">Reference proteome</keyword>
<sequence>PLRQELEQTLSNSWNEDPAWILRIIWNLRSIHDGKGEKEAFYCTFGWLYDHNSRTSISNLHFLTAPPSLPSTKSATSKNLCFCMLHCDAPKSTAAKKNDKETTDTETNVKAGTPESRIAAARLHNDKQKAKAATLREVEQLENHCRLADKLTDPKRLLDESNTLQPGDNERVALLEKISLAGKWAPTPNCSRDKVTNISTAISELMYSARGTKSYPAALNKPLPHDLEGFEAYPTSVEHNKRTISGAKLMPHKPASQIVSLHQAASYSSGNEIPNPMREFKKKLAQTQARVVKSQWKTLINNFRDSGSIENSIAICDLYSMSGADWGFIKGIRAVFLNPLLPLAVEQEDMIKRLFIFSDMQFDTCQELEARPTQWATNYDVIEQAYKEANSRSYTGTFRGSRDGPGTVEVETFMDEVEEPESKTTLSEGENDTTMEQKQEKKKVFNPINAMKKALMQPSFDGLVAVD</sequence>
<organism evidence="4 5">
    <name type="scientific">Psilocybe cyanescens</name>
    <dbReference type="NCBI Taxonomy" id="93625"/>
    <lineage>
        <taxon>Eukaryota</taxon>
        <taxon>Fungi</taxon>
        <taxon>Dikarya</taxon>
        <taxon>Basidiomycota</taxon>
        <taxon>Agaricomycotina</taxon>
        <taxon>Agaricomycetes</taxon>
        <taxon>Agaricomycetidae</taxon>
        <taxon>Agaricales</taxon>
        <taxon>Agaricineae</taxon>
        <taxon>Strophariaceae</taxon>
        <taxon>Psilocybe</taxon>
    </lineage>
</organism>
<proteinExistence type="predicted"/>
<dbReference type="PANTHER" id="PTHR31373:SF27">
    <property type="entry name" value="TROVE DOMAIN-CONTAINING PROTEIN"/>
    <property type="match status" value="1"/>
</dbReference>
<dbReference type="InterPro" id="IPR058580">
    <property type="entry name" value="DUF2828"/>
</dbReference>
<feature type="non-terminal residue" evidence="4">
    <location>
        <position position="1"/>
    </location>
</feature>
<feature type="domain" description="DUF7788" evidence="3">
    <location>
        <begin position="318"/>
        <end position="389"/>
    </location>
</feature>
<dbReference type="InterPro" id="IPR011205">
    <property type="entry name" value="UCP015417_vWA"/>
</dbReference>
<dbReference type="Proteomes" id="UP000283269">
    <property type="component" value="Unassembled WGS sequence"/>
</dbReference>
<feature type="domain" description="DUF2828" evidence="2">
    <location>
        <begin position="224"/>
        <end position="309"/>
    </location>
</feature>
<comment type="caution">
    <text evidence="4">The sequence shown here is derived from an EMBL/GenBank/DDBJ whole genome shotgun (WGS) entry which is preliminary data.</text>
</comment>
<reference evidence="4 5" key="1">
    <citation type="journal article" date="2018" name="Evol. Lett.">
        <title>Horizontal gene cluster transfer increased hallucinogenic mushroom diversity.</title>
        <authorList>
            <person name="Reynolds H.T."/>
            <person name="Vijayakumar V."/>
            <person name="Gluck-Thaler E."/>
            <person name="Korotkin H.B."/>
            <person name="Matheny P.B."/>
            <person name="Slot J.C."/>
        </authorList>
    </citation>
    <scope>NUCLEOTIDE SEQUENCE [LARGE SCALE GENOMIC DNA]</scope>
    <source>
        <strain evidence="4 5">2631</strain>
    </source>
</reference>
<dbReference type="Pfam" id="PF11443">
    <property type="entry name" value="DUF2828"/>
    <property type="match status" value="2"/>
</dbReference>
<gene>
    <name evidence="4" type="ORF">CVT25_003581</name>
</gene>
<feature type="region of interest" description="Disordered" evidence="1">
    <location>
        <begin position="416"/>
        <end position="442"/>
    </location>
</feature>
<evidence type="ECO:0000259" key="3">
    <source>
        <dbReference type="Pfam" id="PF25043"/>
    </source>
</evidence>
<dbReference type="Pfam" id="PF25043">
    <property type="entry name" value="DUF7788"/>
    <property type="match status" value="1"/>
</dbReference>
<dbReference type="AlphaFoldDB" id="A0A409X6Q0"/>
<dbReference type="InterPro" id="IPR056690">
    <property type="entry name" value="DUF7788"/>
</dbReference>
<dbReference type="OrthoDB" id="1149618at2759"/>
<evidence type="ECO:0000313" key="4">
    <source>
        <dbReference type="EMBL" id="PPQ86401.1"/>
    </source>
</evidence>
<dbReference type="InParanoid" id="A0A409X6Q0"/>
<evidence type="ECO:0000259" key="2">
    <source>
        <dbReference type="Pfam" id="PF11443"/>
    </source>
</evidence>
<evidence type="ECO:0000256" key="1">
    <source>
        <dbReference type="SAM" id="MobiDB-lite"/>
    </source>
</evidence>
<feature type="compositionally biased region" description="Polar residues" evidence="1">
    <location>
        <begin position="423"/>
        <end position="434"/>
    </location>
</feature>
<accession>A0A409X6Q0</accession>
<protein>
    <submittedName>
        <fullName evidence="4">Uncharacterized protein</fullName>
    </submittedName>
</protein>
<dbReference type="EMBL" id="NHYD01002498">
    <property type="protein sequence ID" value="PPQ86401.1"/>
    <property type="molecule type" value="Genomic_DNA"/>
</dbReference>
<name>A0A409X6Q0_PSICY</name>
<feature type="domain" description="DUF2828" evidence="2">
    <location>
        <begin position="4"/>
        <end position="215"/>
    </location>
</feature>
<dbReference type="PANTHER" id="PTHR31373">
    <property type="entry name" value="OS06G0652100 PROTEIN"/>
    <property type="match status" value="1"/>
</dbReference>